<protein>
    <submittedName>
        <fullName evidence="1">Uncharacterized protein</fullName>
    </submittedName>
</protein>
<proteinExistence type="predicted"/>
<accession>A0A538UBT6</accession>
<evidence type="ECO:0000313" key="1">
    <source>
        <dbReference type="EMBL" id="TMQ73354.1"/>
    </source>
</evidence>
<organism evidence="1 2">
    <name type="scientific">Eiseniibacteriota bacterium</name>
    <dbReference type="NCBI Taxonomy" id="2212470"/>
    <lineage>
        <taxon>Bacteria</taxon>
        <taxon>Candidatus Eiseniibacteriota</taxon>
    </lineage>
</organism>
<dbReference type="EMBL" id="VBPA01000008">
    <property type="protein sequence ID" value="TMQ73354.1"/>
    <property type="molecule type" value="Genomic_DNA"/>
</dbReference>
<dbReference type="AlphaFoldDB" id="A0A538UBT6"/>
<comment type="caution">
    <text evidence="1">The sequence shown here is derived from an EMBL/GenBank/DDBJ whole genome shotgun (WGS) entry which is preliminary data.</text>
</comment>
<gene>
    <name evidence="1" type="ORF">E6K80_00330</name>
</gene>
<dbReference type="Proteomes" id="UP000319836">
    <property type="component" value="Unassembled WGS sequence"/>
</dbReference>
<name>A0A538UBT6_UNCEI</name>
<sequence length="122" mass="13806">MAIGYHFFPHYRAAILEELCRRGRHRYVLVGDRTPIEKTIKGWDIPPDIPFIQARCWAIGPVVIQPGQVILALRRDIDTLVLLGVAWYPAGDRAVPTLPAHVLPSTARSHVLRPHGQDHRHS</sequence>
<reference evidence="1 2" key="1">
    <citation type="journal article" date="2019" name="Nat. Microbiol.">
        <title>Mediterranean grassland soil C-N compound turnover is dependent on rainfall and depth, and is mediated by genomically divergent microorganisms.</title>
        <authorList>
            <person name="Diamond S."/>
            <person name="Andeer P.F."/>
            <person name="Li Z."/>
            <person name="Crits-Christoph A."/>
            <person name="Burstein D."/>
            <person name="Anantharaman K."/>
            <person name="Lane K.R."/>
            <person name="Thomas B.C."/>
            <person name="Pan C."/>
            <person name="Northen T.R."/>
            <person name="Banfield J.F."/>
        </authorList>
    </citation>
    <scope>NUCLEOTIDE SEQUENCE [LARGE SCALE GENOMIC DNA]</scope>
    <source>
        <strain evidence="1">WS_10</strain>
    </source>
</reference>
<evidence type="ECO:0000313" key="2">
    <source>
        <dbReference type="Proteomes" id="UP000319836"/>
    </source>
</evidence>